<gene>
    <name evidence="2" type="ORF">FWILDA_LOCUS19923</name>
</gene>
<protein>
    <submittedName>
        <fullName evidence="2">13108_t:CDS:1</fullName>
    </submittedName>
</protein>
<dbReference type="OrthoDB" id="2311180at2759"/>
<evidence type="ECO:0000259" key="1">
    <source>
        <dbReference type="Pfam" id="PF01936"/>
    </source>
</evidence>
<dbReference type="GO" id="GO:0004540">
    <property type="term" value="F:RNA nuclease activity"/>
    <property type="evidence" value="ECO:0007669"/>
    <property type="project" value="InterPro"/>
</dbReference>
<name>A0A9W4X184_9GLOM</name>
<keyword evidence="3" id="KW-1185">Reference proteome</keyword>
<dbReference type="Gene3D" id="3.40.50.1010">
    <property type="entry name" value="5'-nuclease"/>
    <property type="match status" value="1"/>
</dbReference>
<proteinExistence type="predicted"/>
<evidence type="ECO:0000313" key="3">
    <source>
        <dbReference type="Proteomes" id="UP001153678"/>
    </source>
</evidence>
<dbReference type="EMBL" id="CAMKVN010026681">
    <property type="protein sequence ID" value="CAI2201153.1"/>
    <property type="molecule type" value="Genomic_DNA"/>
</dbReference>
<dbReference type="Proteomes" id="UP001153678">
    <property type="component" value="Unassembled WGS sequence"/>
</dbReference>
<dbReference type="Pfam" id="PF01936">
    <property type="entry name" value="NYN"/>
    <property type="match status" value="1"/>
</dbReference>
<evidence type="ECO:0000313" key="2">
    <source>
        <dbReference type="EMBL" id="CAI2201153.1"/>
    </source>
</evidence>
<reference evidence="2" key="1">
    <citation type="submission" date="2022-08" db="EMBL/GenBank/DDBJ databases">
        <authorList>
            <person name="Kallberg Y."/>
            <person name="Tangrot J."/>
            <person name="Rosling A."/>
        </authorList>
    </citation>
    <scope>NUCLEOTIDE SEQUENCE</scope>
    <source>
        <strain evidence="2">Wild A</strain>
    </source>
</reference>
<accession>A0A9W4X184</accession>
<organism evidence="2 3">
    <name type="scientific">Funneliformis geosporum</name>
    <dbReference type="NCBI Taxonomy" id="1117311"/>
    <lineage>
        <taxon>Eukaryota</taxon>
        <taxon>Fungi</taxon>
        <taxon>Fungi incertae sedis</taxon>
        <taxon>Mucoromycota</taxon>
        <taxon>Glomeromycotina</taxon>
        <taxon>Glomeromycetes</taxon>
        <taxon>Glomerales</taxon>
        <taxon>Glomeraceae</taxon>
        <taxon>Funneliformis</taxon>
    </lineage>
</organism>
<comment type="caution">
    <text evidence="2">The sequence shown here is derived from an EMBL/GenBank/DDBJ whole genome shotgun (WGS) entry which is preliminary data.</text>
</comment>
<sequence>SSPDNSVYVFIDNSNLFIEGSKIVSRLENVNVCDNKQPNFLDFYVDHGQLVMTVLHGRKMSSAFVIGSVPPPNDTLWDRARTYGCEVKTYQRNASNKEKKVDTKLVCRAMRSILTKNHSTLLLVAGDSDYCPLIEEAREENWNIETWFWDGTNLPYFSTGMSSELRNISSYVP</sequence>
<feature type="non-terminal residue" evidence="2">
    <location>
        <position position="1"/>
    </location>
</feature>
<dbReference type="InterPro" id="IPR021139">
    <property type="entry name" value="NYN"/>
</dbReference>
<feature type="domain" description="NYN" evidence="1">
    <location>
        <begin position="7"/>
        <end position="145"/>
    </location>
</feature>
<feature type="non-terminal residue" evidence="2">
    <location>
        <position position="173"/>
    </location>
</feature>
<dbReference type="AlphaFoldDB" id="A0A9W4X184"/>